<evidence type="ECO:0000256" key="6">
    <source>
        <dbReference type="SAM" id="MobiDB-lite"/>
    </source>
</evidence>
<gene>
    <name evidence="8" type="ORF">RJ641_009426</name>
</gene>
<organism evidence="8 9">
    <name type="scientific">Dillenia turbinata</name>
    <dbReference type="NCBI Taxonomy" id="194707"/>
    <lineage>
        <taxon>Eukaryota</taxon>
        <taxon>Viridiplantae</taxon>
        <taxon>Streptophyta</taxon>
        <taxon>Embryophyta</taxon>
        <taxon>Tracheophyta</taxon>
        <taxon>Spermatophyta</taxon>
        <taxon>Magnoliopsida</taxon>
        <taxon>eudicotyledons</taxon>
        <taxon>Gunneridae</taxon>
        <taxon>Pentapetalae</taxon>
        <taxon>Dilleniales</taxon>
        <taxon>Dilleniaceae</taxon>
        <taxon>Dillenia</taxon>
    </lineage>
</organism>
<proteinExistence type="predicted"/>
<dbReference type="GO" id="GO:0034244">
    <property type="term" value="P:negative regulation of transcription elongation by RNA polymerase II"/>
    <property type="evidence" value="ECO:0007669"/>
    <property type="project" value="InterPro"/>
</dbReference>
<keyword evidence="5" id="KW-0804">Transcription</keyword>
<evidence type="ECO:0000313" key="9">
    <source>
        <dbReference type="Proteomes" id="UP001370490"/>
    </source>
</evidence>
<evidence type="ECO:0000256" key="3">
    <source>
        <dbReference type="ARBA" id="ARBA00022833"/>
    </source>
</evidence>
<keyword evidence="3" id="KW-0862">Zinc</keyword>
<reference evidence="8 9" key="1">
    <citation type="submission" date="2023-12" db="EMBL/GenBank/DDBJ databases">
        <title>A high-quality genome assembly for Dillenia turbinata (Dilleniales).</title>
        <authorList>
            <person name="Chanderbali A."/>
        </authorList>
    </citation>
    <scope>NUCLEOTIDE SEQUENCE [LARGE SCALE GENOMIC DNA]</scope>
    <source>
        <strain evidence="8">LSX21</strain>
        <tissue evidence="8">Leaf</tissue>
    </source>
</reference>
<dbReference type="GO" id="GO:0008270">
    <property type="term" value="F:zinc ion binding"/>
    <property type="evidence" value="ECO:0007669"/>
    <property type="project" value="UniProtKB-KW"/>
</dbReference>
<evidence type="ECO:0000256" key="2">
    <source>
        <dbReference type="ARBA" id="ARBA00022771"/>
    </source>
</evidence>
<evidence type="ECO:0000313" key="8">
    <source>
        <dbReference type="EMBL" id="KAK6925100.1"/>
    </source>
</evidence>
<keyword evidence="1" id="KW-0479">Metal-binding</keyword>
<evidence type="ECO:0000256" key="1">
    <source>
        <dbReference type="ARBA" id="ARBA00022723"/>
    </source>
</evidence>
<dbReference type="Proteomes" id="UP001370490">
    <property type="component" value="Unassembled WGS sequence"/>
</dbReference>
<dbReference type="GO" id="GO:0140566">
    <property type="term" value="F:histone reader activity"/>
    <property type="evidence" value="ECO:0007669"/>
    <property type="project" value="InterPro"/>
</dbReference>
<comment type="caution">
    <text evidence="8">The sequence shown here is derived from an EMBL/GenBank/DDBJ whole genome shotgun (WGS) entry which is preliminary data.</text>
</comment>
<dbReference type="PANTHER" id="PTHR33304:SF36">
    <property type="entry name" value="GB|AAF26970.1-RELATED"/>
    <property type="match status" value="1"/>
</dbReference>
<dbReference type="EMBL" id="JBAMMX010000016">
    <property type="protein sequence ID" value="KAK6925100.1"/>
    <property type="molecule type" value="Genomic_DNA"/>
</dbReference>
<feature type="compositionally biased region" description="Polar residues" evidence="6">
    <location>
        <begin position="66"/>
        <end position="84"/>
    </location>
</feature>
<feature type="region of interest" description="Disordered" evidence="6">
    <location>
        <begin position="65"/>
        <end position="142"/>
    </location>
</feature>
<feature type="domain" description="AIPP2-like SPOC-like" evidence="7">
    <location>
        <begin position="175"/>
        <end position="295"/>
    </location>
</feature>
<evidence type="ECO:0000256" key="4">
    <source>
        <dbReference type="ARBA" id="ARBA00023015"/>
    </source>
</evidence>
<keyword evidence="9" id="KW-1185">Reference proteome</keyword>
<keyword evidence="2" id="KW-0863">Zinc-finger</keyword>
<dbReference type="AlphaFoldDB" id="A0AAN8V0C4"/>
<dbReference type="PANTHER" id="PTHR33304">
    <property type="match status" value="1"/>
</dbReference>
<sequence length="323" mass="35889">MFSVCSLGMTTLSRQVPERWVCHECSLQQNNSGHPSENGTVQHQFGRQKAVGTGKVKFISPEEAAQQISGSWKSPPTISVSTSRRPLASSDHAALPMFSSGHLNPPAASKEPAVVDGKGELSKSSSQRARRKHEPSRSEDNKAISRSGKAYFEFLFDYLNSISIELVFTFNDANGDIEIVGEVSCNNVYGGLQAHPPTKIHRKAWELSRQMPRALQFAAIPRAAIWTKRELFKDRRPIGLDIALYIFPTDFKRSKFQYSCLLEFIEEEDFILGCCINGVELFVSTSKLLDADSWGKFNWGILPVGSLPWGGYQLKVESAAESK</sequence>
<name>A0AAN8V0C4_9MAGN</name>
<protein>
    <recommendedName>
        <fullName evidence="7">AIPP2-like SPOC-like domain-containing protein</fullName>
    </recommendedName>
</protein>
<dbReference type="InterPro" id="IPR056280">
    <property type="entry name" value="AIPP2-like_SPOC"/>
</dbReference>
<keyword evidence="4" id="KW-0805">Transcription regulation</keyword>
<dbReference type="InterPro" id="IPR049914">
    <property type="entry name" value="PHD1-3/5-6"/>
</dbReference>
<accession>A0AAN8V0C4</accession>
<evidence type="ECO:0000256" key="5">
    <source>
        <dbReference type="ARBA" id="ARBA00023163"/>
    </source>
</evidence>
<dbReference type="Pfam" id="PF23121">
    <property type="entry name" value="SPOC_AIPP2"/>
    <property type="match status" value="1"/>
</dbReference>
<evidence type="ECO:0000259" key="7">
    <source>
        <dbReference type="Pfam" id="PF23121"/>
    </source>
</evidence>